<dbReference type="GO" id="GO:0004721">
    <property type="term" value="F:phosphoprotein phosphatase activity"/>
    <property type="evidence" value="ECO:0007669"/>
    <property type="project" value="InterPro"/>
</dbReference>
<sequence>MHHTQEINLKNAFNCRDLGGYQTRNGLMVQPKRLIRAGYLSDLDINDQRMLYRYGVRTIIDLRSPVEVREYPDHYDWRTQYLKIPILEQDLTESMTNVRNLAGKLTDKRAGFHQMMRIYDQLITSDEVQQAYRQFFLTLLNVNPGGILFHCSTGKDRTGIISILILAMLRVPDETLKTDYLRSNRFSAVRINNRLNEAKLASNNLAYLKSIFDLSTVREDYFQQAISMINDRYGGFDSYFHDQLGLDEAFLLQIRNKFLA</sequence>
<dbReference type="Gene3D" id="3.90.190.10">
    <property type="entry name" value="Protein tyrosine phosphatase superfamily"/>
    <property type="match status" value="1"/>
</dbReference>
<name>A0A0R1YN52_9LACO</name>
<dbReference type="AlphaFoldDB" id="A0A0R1YN52"/>
<dbReference type="InterPro" id="IPR026893">
    <property type="entry name" value="Tyr/Ser_Pase_IphP-type"/>
</dbReference>
<dbReference type="SUPFAM" id="SSF52799">
    <property type="entry name" value="(Phosphotyrosine protein) phosphatases II"/>
    <property type="match status" value="1"/>
</dbReference>
<dbReference type="PANTHER" id="PTHR31126:SF1">
    <property type="entry name" value="TYROSINE SPECIFIC PROTEIN PHOSPHATASES DOMAIN-CONTAINING PROTEIN"/>
    <property type="match status" value="1"/>
</dbReference>
<dbReference type="PANTHER" id="PTHR31126">
    <property type="entry name" value="TYROSINE-PROTEIN PHOSPHATASE"/>
    <property type="match status" value="1"/>
</dbReference>
<dbReference type="EMBL" id="AZFZ01000024">
    <property type="protein sequence ID" value="KRM43920.1"/>
    <property type="molecule type" value="Genomic_DNA"/>
</dbReference>
<dbReference type="InterPro" id="IPR000387">
    <property type="entry name" value="Tyr_Pase_dom"/>
</dbReference>
<comment type="caution">
    <text evidence="3">The sequence shown here is derived from an EMBL/GenBank/DDBJ whole genome shotgun (WGS) entry which is preliminary data.</text>
</comment>
<dbReference type="PROSITE" id="PS50056">
    <property type="entry name" value="TYR_PHOSPHATASE_2"/>
    <property type="match status" value="1"/>
</dbReference>
<gene>
    <name evidence="3" type="ORF">FD47_GL001133</name>
</gene>
<accession>A0A0R1YN52</accession>
<dbReference type="InterPro" id="IPR016130">
    <property type="entry name" value="Tyr_Pase_AS"/>
</dbReference>
<proteinExistence type="inferred from homology"/>
<dbReference type="Proteomes" id="UP000051010">
    <property type="component" value="Unassembled WGS sequence"/>
</dbReference>
<protein>
    <submittedName>
        <fullName evidence="3">Protein tyrosine serine phosphatase</fullName>
    </submittedName>
</protein>
<dbReference type="RefSeq" id="WP_054734300.1">
    <property type="nucleotide sequence ID" value="NZ_AZFZ01000024.1"/>
</dbReference>
<dbReference type="PATRIC" id="fig|1423786.4.peg.1217"/>
<organism evidence="3 4">
    <name type="scientific">Lentilactobacillus parafarraginis DSM 18390 = JCM 14109</name>
    <dbReference type="NCBI Taxonomy" id="1423786"/>
    <lineage>
        <taxon>Bacteria</taxon>
        <taxon>Bacillati</taxon>
        <taxon>Bacillota</taxon>
        <taxon>Bacilli</taxon>
        <taxon>Lactobacillales</taxon>
        <taxon>Lactobacillaceae</taxon>
        <taxon>Lentilactobacillus</taxon>
    </lineage>
</organism>
<evidence type="ECO:0000313" key="4">
    <source>
        <dbReference type="Proteomes" id="UP000051010"/>
    </source>
</evidence>
<reference evidence="3 4" key="1">
    <citation type="journal article" date="2015" name="Genome Announc.">
        <title>Expanding the biotechnology potential of lactobacilli through comparative genomics of 213 strains and associated genera.</title>
        <authorList>
            <person name="Sun Z."/>
            <person name="Harris H.M."/>
            <person name="McCann A."/>
            <person name="Guo C."/>
            <person name="Argimon S."/>
            <person name="Zhang W."/>
            <person name="Yang X."/>
            <person name="Jeffery I.B."/>
            <person name="Cooney J.C."/>
            <person name="Kagawa T.F."/>
            <person name="Liu W."/>
            <person name="Song Y."/>
            <person name="Salvetti E."/>
            <person name="Wrobel A."/>
            <person name="Rasinkangas P."/>
            <person name="Parkhill J."/>
            <person name="Rea M.C."/>
            <person name="O'Sullivan O."/>
            <person name="Ritari J."/>
            <person name="Douillard F.P."/>
            <person name="Paul Ross R."/>
            <person name="Yang R."/>
            <person name="Briner A.E."/>
            <person name="Felis G.E."/>
            <person name="de Vos W.M."/>
            <person name="Barrangou R."/>
            <person name="Klaenhammer T.R."/>
            <person name="Caufield P.W."/>
            <person name="Cui Y."/>
            <person name="Zhang H."/>
            <person name="O'Toole P.W."/>
        </authorList>
    </citation>
    <scope>NUCLEOTIDE SEQUENCE [LARGE SCALE GENOMIC DNA]</scope>
    <source>
        <strain evidence="3 4">DSM 18390</strain>
    </source>
</reference>
<dbReference type="InterPro" id="IPR029021">
    <property type="entry name" value="Prot-tyrosine_phosphatase-like"/>
</dbReference>
<feature type="domain" description="Tyrosine specific protein phosphatases" evidence="2">
    <location>
        <begin position="134"/>
        <end position="196"/>
    </location>
</feature>
<dbReference type="Pfam" id="PF13350">
    <property type="entry name" value="Y_phosphatase3"/>
    <property type="match status" value="1"/>
</dbReference>
<evidence type="ECO:0000259" key="2">
    <source>
        <dbReference type="PROSITE" id="PS50056"/>
    </source>
</evidence>
<evidence type="ECO:0000256" key="1">
    <source>
        <dbReference type="ARBA" id="ARBA00009580"/>
    </source>
</evidence>
<evidence type="ECO:0000313" key="3">
    <source>
        <dbReference type="EMBL" id="KRM43920.1"/>
    </source>
</evidence>
<dbReference type="PROSITE" id="PS00383">
    <property type="entry name" value="TYR_PHOSPHATASE_1"/>
    <property type="match status" value="1"/>
</dbReference>
<comment type="similarity">
    <text evidence="1">Belongs to the protein-tyrosine phosphatase family.</text>
</comment>